<feature type="binding site" evidence="4">
    <location>
        <begin position="133"/>
        <end position="136"/>
    </location>
    <ligand>
        <name>pyridoxal 5'-phosphate</name>
        <dbReference type="ChEBI" id="CHEBI:597326"/>
    </ligand>
</feature>
<evidence type="ECO:0000256" key="6">
    <source>
        <dbReference type="PIRNR" id="PIRNR038800"/>
    </source>
</evidence>
<dbReference type="Gene3D" id="3.40.640.10">
    <property type="entry name" value="Type I PLP-dependent aspartate aminotransferase-like (Major domain)"/>
    <property type="match status" value="1"/>
</dbReference>
<dbReference type="GO" id="GO:0097053">
    <property type="term" value="P:L-kynurenine catabolic process"/>
    <property type="evidence" value="ECO:0007669"/>
    <property type="project" value="UniProtKB-UniRule"/>
</dbReference>
<dbReference type="NCBIfam" id="TIGR01814">
    <property type="entry name" value="kynureninase"/>
    <property type="match status" value="1"/>
</dbReference>
<dbReference type="HAMAP" id="MF_01970">
    <property type="entry name" value="Kynureninase"/>
    <property type="match status" value="1"/>
</dbReference>
<dbReference type="AlphaFoldDB" id="A0A6I3LIG9"/>
<sequence length="429" mass="49079">MTNNNFNPTLDYAKSLDENDSLSSFKKRFYPLENNQIYMDGNSLGLASIDAEKALLRVMEVWKKQGILIWNTDEGYYFNYGKKLGARLAKLIKANSDEVIVTANTTLNIHQIIATFWKPTKQRYKILVDDLNFPTDRYAIDSQIKLKGMQVEDVIKVVSSKDGMFLDEQSIIDAMTEDVAIVLLPSVLYRSAQLLDLDKLTKEAHRRGIIIGFDLCHSIGAVEHDFNLVQPDFAIWCNYKYLSAGPGATAGIYVNRKHFGREIGLAGWFGNSDETQFELKHNFEQAADIKAFQTGTPNMFSMAPLEGILDIYQEAGMDRIRKKSLMLTAYLMYLIDHKLSQWGYSYISQQQDECRGGHVALVHKQAYRICLALKERNFIPDYREPDIIRLAPVALYNTFEEVYLLVEELALIAQDQVWEKYSTHKSIVT</sequence>
<feature type="binding site" evidence="4">
    <location>
        <position position="268"/>
    </location>
    <ligand>
        <name>pyridoxal 5'-phosphate</name>
        <dbReference type="ChEBI" id="CHEBI:597326"/>
    </ligand>
</feature>
<dbReference type="GO" id="GO:0030429">
    <property type="term" value="F:kynureninase activity"/>
    <property type="evidence" value="ECO:0007669"/>
    <property type="project" value="UniProtKB-UniRule"/>
</dbReference>
<dbReference type="GO" id="GO:0019441">
    <property type="term" value="P:L-tryptophan catabolic process to kynurenine"/>
    <property type="evidence" value="ECO:0007669"/>
    <property type="project" value="TreeGrafter"/>
</dbReference>
<comment type="caution">
    <text evidence="7">The sequence shown here is derived from an EMBL/GenBank/DDBJ whole genome shotgun (WGS) entry which is preliminary data.</text>
</comment>
<evidence type="ECO:0000256" key="1">
    <source>
        <dbReference type="ARBA" id="ARBA00022642"/>
    </source>
</evidence>
<evidence type="ECO:0000313" key="8">
    <source>
        <dbReference type="Proteomes" id="UP000438760"/>
    </source>
</evidence>
<evidence type="ECO:0000256" key="3">
    <source>
        <dbReference type="ARBA" id="ARBA00022898"/>
    </source>
</evidence>
<organism evidence="7 8">
    <name type="scientific">Myroides albus</name>
    <dbReference type="NCBI Taxonomy" id="2562892"/>
    <lineage>
        <taxon>Bacteria</taxon>
        <taxon>Pseudomonadati</taxon>
        <taxon>Bacteroidota</taxon>
        <taxon>Flavobacteriia</taxon>
        <taxon>Flavobacteriales</taxon>
        <taxon>Flavobacteriaceae</taxon>
        <taxon>Myroides</taxon>
    </lineage>
</organism>
<comment type="cofactor">
    <cofactor evidence="4 6">
        <name>pyridoxal 5'-phosphate</name>
        <dbReference type="ChEBI" id="CHEBI:597326"/>
    </cofactor>
</comment>
<dbReference type="GO" id="GO:0043420">
    <property type="term" value="P:anthranilate metabolic process"/>
    <property type="evidence" value="ECO:0007669"/>
    <property type="project" value="TreeGrafter"/>
</dbReference>
<dbReference type="UniPathway" id="UPA00334">
    <property type="reaction ID" value="UER00455"/>
</dbReference>
<dbReference type="Proteomes" id="UP000438760">
    <property type="component" value="Unassembled WGS sequence"/>
</dbReference>
<proteinExistence type="inferred from homology"/>
<dbReference type="PIRSF" id="PIRSF038800">
    <property type="entry name" value="KYNU"/>
    <property type="match status" value="1"/>
</dbReference>
<dbReference type="UniPathway" id="UPA00253">
    <property type="reaction ID" value="UER00329"/>
</dbReference>
<dbReference type="PANTHER" id="PTHR14084">
    <property type="entry name" value="KYNURENINASE"/>
    <property type="match status" value="1"/>
</dbReference>
<comment type="catalytic activity">
    <reaction evidence="4 6">
        <text>L-kynurenine + H2O = anthranilate + L-alanine + H(+)</text>
        <dbReference type="Rhea" id="RHEA:16813"/>
        <dbReference type="ChEBI" id="CHEBI:15377"/>
        <dbReference type="ChEBI" id="CHEBI:15378"/>
        <dbReference type="ChEBI" id="CHEBI:16567"/>
        <dbReference type="ChEBI" id="CHEBI:57959"/>
        <dbReference type="ChEBI" id="CHEBI:57972"/>
        <dbReference type="EC" id="3.7.1.3"/>
    </reaction>
</comment>
<feature type="binding site" evidence="4">
    <location>
        <position position="217"/>
    </location>
    <ligand>
        <name>pyridoxal 5'-phosphate</name>
        <dbReference type="ChEBI" id="CHEBI:597326"/>
    </ligand>
</feature>
<keyword evidence="3 4" id="KW-0663">Pyridoxal phosphate</keyword>
<evidence type="ECO:0000256" key="5">
    <source>
        <dbReference type="NCBIfam" id="TIGR01814"/>
    </source>
</evidence>
<dbReference type="InterPro" id="IPR015422">
    <property type="entry name" value="PyrdxlP-dep_Trfase_small"/>
</dbReference>
<keyword evidence="2 4" id="KW-0378">Hydrolase</keyword>
<accession>A0A6I3LIG9</accession>
<comment type="function">
    <text evidence="4 6">Catalyzes the cleavage of L-kynurenine (L-Kyn) and L-3-hydroxykynurenine (L-3OHKyn) into anthranilic acid (AA) and 3-hydroxyanthranilic acid (3-OHAA), respectively.</text>
</comment>
<dbReference type="Gene3D" id="3.90.1150.10">
    <property type="entry name" value="Aspartate Aminotransferase, domain 1"/>
    <property type="match status" value="1"/>
</dbReference>
<comment type="catalytic activity">
    <reaction evidence="6">
        <text>3-hydroxy-L-kynurenine + H2O = 3-hydroxyanthranilate + L-alanine + H(+)</text>
        <dbReference type="Rhea" id="RHEA:25143"/>
        <dbReference type="ChEBI" id="CHEBI:15377"/>
        <dbReference type="ChEBI" id="CHEBI:15378"/>
        <dbReference type="ChEBI" id="CHEBI:36559"/>
        <dbReference type="ChEBI" id="CHEBI:57972"/>
        <dbReference type="ChEBI" id="CHEBI:58125"/>
        <dbReference type="EC" id="3.7.1.3"/>
    </reaction>
</comment>
<feature type="binding site" evidence="4">
    <location>
        <position position="214"/>
    </location>
    <ligand>
        <name>pyridoxal 5'-phosphate</name>
        <dbReference type="ChEBI" id="CHEBI:597326"/>
    </ligand>
</feature>
<comment type="pathway">
    <text evidence="4 6">Amino-acid degradation; L-kynurenine degradation; L-alanine and anthranilate from L-kynurenine: step 1/1.</text>
</comment>
<feature type="binding site" evidence="4">
    <location>
        <position position="239"/>
    </location>
    <ligand>
        <name>pyridoxal 5'-phosphate</name>
        <dbReference type="ChEBI" id="CHEBI:597326"/>
    </ligand>
</feature>
<comment type="similarity">
    <text evidence="4 6">Belongs to the kynureninase family.</text>
</comment>
<dbReference type="InterPro" id="IPR015424">
    <property type="entry name" value="PyrdxlP-dep_Trfase"/>
</dbReference>
<keyword evidence="8" id="KW-1185">Reference proteome</keyword>
<feature type="binding site" evidence="4">
    <location>
        <position position="106"/>
    </location>
    <ligand>
        <name>pyridoxal 5'-phosphate</name>
        <dbReference type="ChEBI" id="CHEBI:597326"/>
    </ligand>
</feature>
<dbReference type="GO" id="GO:0019805">
    <property type="term" value="P:quinolinate biosynthetic process"/>
    <property type="evidence" value="ECO:0007669"/>
    <property type="project" value="UniProtKB-UniRule"/>
</dbReference>
<dbReference type="EC" id="3.7.1.3" evidence="4 5"/>
<dbReference type="GO" id="GO:0005737">
    <property type="term" value="C:cytoplasm"/>
    <property type="evidence" value="ECO:0007669"/>
    <property type="project" value="UniProtKB-UniRule"/>
</dbReference>
<feature type="binding site" evidence="4">
    <location>
        <position position="105"/>
    </location>
    <ligand>
        <name>pyridoxal 5'-phosphate</name>
        <dbReference type="ChEBI" id="CHEBI:597326"/>
    </ligand>
</feature>
<comment type="caution">
    <text evidence="4">Lacks conserved residue(s) required for the propagation of feature annotation.</text>
</comment>
<dbReference type="InterPro" id="IPR015421">
    <property type="entry name" value="PyrdxlP-dep_Trfase_major"/>
</dbReference>
<protein>
    <recommendedName>
        <fullName evidence="4 5">Kynureninase</fullName>
        <ecNumber evidence="4 5">3.7.1.3</ecNumber>
    </recommendedName>
    <alternativeName>
        <fullName evidence="4">L-kynurenine hydrolase</fullName>
    </alternativeName>
</protein>
<keyword evidence="1 4" id="KW-0662">Pyridine nucleotide biosynthesis</keyword>
<dbReference type="InterPro" id="IPR010111">
    <property type="entry name" value="Kynureninase"/>
</dbReference>
<dbReference type="RefSeq" id="WP_155093416.1">
    <property type="nucleotide sequence ID" value="NZ_CP102754.1"/>
</dbReference>
<dbReference type="GO" id="GO:0030170">
    <property type="term" value="F:pyridoxal phosphate binding"/>
    <property type="evidence" value="ECO:0007669"/>
    <property type="project" value="UniProtKB-UniRule"/>
</dbReference>
<reference evidence="7 8" key="1">
    <citation type="submission" date="2019-11" db="EMBL/GenBank/DDBJ databases">
        <title>Genome of Strain BIT-d1.</title>
        <authorList>
            <person name="Yang Y."/>
        </authorList>
    </citation>
    <scope>NUCLEOTIDE SEQUENCE [LARGE SCALE GENOMIC DNA]</scope>
    <source>
        <strain evidence="7 8">BIT-d1</strain>
    </source>
</reference>
<dbReference type="PANTHER" id="PTHR14084:SF0">
    <property type="entry name" value="KYNURENINASE"/>
    <property type="match status" value="1"/>
</dbReference>
<dbReference type="OrthoDB" id="9812626at2"/>
<dbReference type="Pfam" id="PF22580">
    <property type="entry name" value="KYNU_C"/>
    <property type="match status" value="1"/>
</dbReference>
<feature type="modified residue" description="N6-(pyridoxal phosphate)lysine" evidence="4">
    <location>
        <position position="240"/>
    </location>
</feature>
<comment type="pathway">
    <text evidence="4 6">Cofactor biosynthesis; NAD(+) biosynthesis; quinolinate from L-kynurenine: step 2/3.</text>
</comment>
<evidence type="ECO:0000256" key="4">
    <source>
        <dbReference type="HAMAP-Rule" id="MF_01970"/>
    </source>
</evidence>
<evidence type="ECO:0000313" key="7">
    <source>
        <dbReference type="EMBL" id="MTG99429.1"/>
    </source>
</evidence>
<comment type="subunit">
    <text evidence="4 6">Homodimer.</text>
</comment>
<dbReference type="GO" id="GO:0009435">
    <property type="term" value="P:NAD+ biosynthetic process"/>
    <property type="evidence" value="ECO:0007669"/>
    <property type="project" value="UniProtKB-UniRule"/>
</dbReference>
<feature type="binding site" evidence="4">
    <location>
        <position position="296"/>
    </location>
    <ligand>
        <name>pyridoxal 5'-phosphate</name>
        <dbReference type="ChEBI" id="CHEBI:597326"/>
    </ligand>
</feature>
<name>A0A6I3LIG9_9FLAO</name>
<dbReference type="SUPFAM" id="SSF53383">
    <property type="entry name" value="PLP-dependent transferases"/>
    <property type="match status" value="1"/>
</dbReference>
<gene>
    <name evidence="4 7" type="primary">kynU</name>
    <name evidence="7" type="ORF">GJV76_15085</name>
</gene>
<evidence type="ECO:0000256" key="2">
    <source>
        <dbReference type="ARBA" id="ARBA00022801"/>
    </source>
</evidence>
<dbReference type="EMBL" id="WMJX01000081">
    <property type="protein sequence ID" value="MTG99429.1"/>
    <property type="molecule type" value="Genomic_DNA"/>
</dbReference>